<evidence type="ECO:0000313" key="8">
    <source>
        <dbReference type="Proteomes" id="UP000242381"/>
    </source>
</evidence>
<proteinExistence type="predicted"/>
<keyword evidence="5" id="KW-0539">Nucleus</keyword>
<evidence type="ECO:0000256" key="4">
    <source>
        <dbReference type="ARBA" id="ARBA00023163"/>
    </source>
</evidence>
<gene>
    <name evidence="7" type="ORF">BCV71DRAFT_148920</name>
</gene>
<keyword evidence="3" id="KW-0805">Transcription regulation</keyword>
<name>A0A1X0RNI7_RHIZD</name>
<dbReference type="SUPFAM" id="SSF57701">
    <property type="entry name" value="Zn2/Cys6 DNA-binding domain"/>
    <property type="match status" value="1"/>
</dbReference>
<dbReference type="EMBL" id="KV921523">
    <property type="protein sequence ID" value="ORE13612.1"/>
    <property type="molecule type" value="Genomic_DNA"/>
</dbReference>
<dbReference type="AlphaFoldDB" id="A0A1X0RNI7"/>
<organism evidence="7 8">
    <name type="scientific">Rhizopus microsporus</name>
    <dbReference type="NCBI Taxonomy" id="58291"/>
    <lineage>
        <taxon>Eukaryota</taxon>
        <taxon>Fungi</taxon>
        <taxon>Fungi incertae sedis</taxon>
        <taxon>Mucoromycota</taxon>
        <taxon>Mucoromycotina</taxon>
        <taxon>Mucoromycetes</taxon>
        <taxon>Mucorales</taxon>
        <taxon>Mucorineae</taxon>
        <taxon>Rhizopodaceae</taxon>
        <taxon>Rhizopus</taxon>
    </lineage>
</organism>
<feature type="non-terminal residue" evidence="7">
    <location>
        <position position="1"/>
    </location>
</feature>
<accession>A0A1X0RNI7</accession>
<dbReference type="Proteomes" id="UP000242381">
    <property type="component" value="Unassembled WGS sequence"/>
</dbReference>
<dbReference type="SMART" id="SM00066">
    <property type="entry name" value="GAL4"/>
    <property type="match status" value="1"/>
</dbReference>
<evidence type="ECO:0000259" key="6">
    <source>
        <dbReference type="PROSITE" id="PS50048"/>
    </source>
</evidence>
<dbReference type="Pfam" id="PF00172">
    <property type="entry name" value="Zn_clus"/>
    <property type="match status" value="1"/>
</dbReference>
<evidence type="ECO:0000313" key="7">
    <source>
        <dbReference type="EMBL" id="ORE13612.1"/>
    </source>
</evidence>
<dbReference type="Gene3D" id="4.10.240.10">
    <property type="entry name" value="Zn(2)-C6 fungal-type DNA-binding domain"/>
    <property type="match status" value="1"/>
</dbReference>
<dbReference type="InterPro" id="IPR001138">
    <property type="entry name" value="Zn2Cys6_DnaBD"/>
</dbReference>
<dbReference type="GO" id="GO:0008270">
    <property type="term" value="F:zinc ion binding"/>
    <property type="evidence" value="ECO:0007669"/>
    <property type="project" value="InterPro"/>
</dbReference>
<evidence type="ECO:0000256" key="2">
    <source>
        <dbReference type="ARBA" id="ARBA00022723"/>
    </source>
</evidence>
<dbReference type="GO" id="GO:0000981">
    <property type="term" value="F:DNA-binding transcription factor activity, RNA polymerase II-specific"/>
    <property type="evidence" value="ECO:0007669"/>
    <property type="project" value="InterPro"/>
</dbReference>
<reference evidence="7 8" key="1">
    <citation type="journal article" date="2016" name="Proc. Natl. Acad. Sci. U.S.A.">
        <title>Lipid metabolic changes in an early divergent fungus govern the establishment of a mutualistic symbiosis with endobacteria.</title>
        <authorList>
            <person name="Lastovetsky O.A."/>
            <person name="Gaspar M.L."/>
            <person name="Mondo S.J."/>
            <person name="LaButti K.M."/>
            <person name="Sandor L."/>
            <person name="Grigoriev I.V."/>
            <person name="Henry S.A."/>
            <person name="Pawlowska T.E."/>
        </authorList>
    </citation>
    <scope>NUCLEOTIDE SEQUENCE [LARGE SCALE GENOMIC DNA]</scope>
    <source>
        <strain evidence="7 8">ATCC 11559</strain>
    </source>
</reference>
<evidence type="ECO:0000256" key="1">
    <source>
        <dbReference type="ARBA" id="ARBA00004123"/>
    </source>
</evidence>
<sequence>RKRVRTTRACVYCRKKKIRCDGHHPTCSNCLQLQLNCEYAESKKRGPRKGYVQTLEERLTEMEKRL</sequence>
<dbReference type="VEuPathDB" id="FungiDB:BCV72DRAFT_27847"/>
<dbReference type="PANTHER" id="PTHR47338:SF5">
    <property type="entry name" value="ZN(II)2CYS6 TRANSCRIPTION FACTOR (EUROFUNG)"/>
    <property type="match status" value="1"/>
</dbReference>
<dbReference type="InterPro" id="IPR050815">
    <property type="entry name" value="TF_fung"/>
</dbReference>
<comment type="subcellular location">
    <subcellularLocation>
        <location evidence="1">Nucleus</location>
    </subcellularLocation>
</comment>
<feature type="domain" description="Zn(2)-C6 fungal-type" evidence="6">
    <location>
        <begin position="9"/>
        <end position="39"/>
    </location>
</feature>
<dbReference type="PROSITE" id="PS50048">
    <property type="entry name" value="ZN2_CY6_FUNGAL_2"/>
    <property type="match status" value="1"/>
</dbReference>
<evidence type="ECO:0000256" key="3">
    <source>
        <dbReference type="ARBA" id="ARBA00023015"/>
    </source>
</evidence>
<keyword evidence="2" id="KW-0479">Metal-binding</keyword>
<protein>
    <recommendedName>
        <fullName evidence="6">Zn(2)-C6 fungal-type domain-containing protein</fullName>
    </recommendedName>
</protein>
<dbReference type="PROSITE" id="PS00463">
    <property type="entry name" value="ZN2_CY6_FUNGAL_1"/>
    <property type="match status" value="1"/>
</dbReference>
<dbReference type="OMA" id="YEANCHY"/>
<dbReference type="PRINTS" id="PR00755">
    <property type="entry name" value="AFLATOXINBRP"/>
</dbReference>
<keyword evidence="4" id="KW-0804">Transcription</keyword>
<feature type="non-terminal residue" evidence="7">
    <location>
        <position position="66"/>
    </location>
</feature>
<dbReference type="CDD" id="cd00067">
    <property type="entry name" value="GAL4"/>
    <property type="match status" value="1"/>
</dbReference>
<dbReference type="InterPro" id="IPR036864">
    <property type="entry name" value="Zn2-C6_fun-type_DNA-bd_sf"/>
</dbReference>
<evidence type="ECO:0000256" key="5">
    <source>
        <dbReference type="ARBA" id="ARBA00023242"/>
    </source>
</evidence>
<dbReference type="GO" id="GO:0005634">
    <property type="term" value="C:nucleus"/>
    <property type="evidence" value="ECO:0007669"/>
    <property type="project" value="UniProtKB-SubCell"/>
</dbReference>
<dbReference type="PANTHER" id="PTHR47338">
    <property type="entry name" value="ZN(II)2CYS6 TRANSCRIPTION FACTOR (EUROFUNG)-RELATED"/>
    <property type="match status" value="1"/>
</dbReference>